<comment type="caution">
    <text evidence="1">The sequence shown here is derived from an EMBL/GenBank/DDBJ whole genome shotgun (WGS) entry which is preliminary data.</text>
</comment>
<organism evidence="1 2">
    <name type="scientific">Trifolium medium</name>
    <dbReference type="NCBI Taxonomy" id="97028"/>
    <lineage>
        <taxon>Eukaryota</taxon>
        <taxon>Viridiplantae</taxon>
        <taxon>Streptophyta</taxon>
        <taxon>Embryophyta</taxon>
        <taxon>Tracheophyta</taxon>
        <taxon>Spermatophyta</taxon>
        <taxon>Magnoliopsida</taxon>
        <taxon>eudicotyledons</taxon>
        <taxon>Gunneridae</taxon>
        <taxon>Pentapetalae</taxon>
        <taxon>rosids</taxon>
        <taxon>fabids</taxon>
        <taxon>Fabales</taxon>
        <taxon>Fabaceae</taxon>
        <taxon>Papilionoideae</taxon>
        <taxon>50 kb inversion clade</taxon>
        <taxon>NPAAA clade</taxon>
        <taxon>Hologalegina</taxon>
        <taxon>IRL clade</taxon>
        <taxon>Trifolieae</taxon>
        <taxon>Trifolium</taxon>
    </lineage>
</organism>
<evidence type="ECO:0000313" key="1">
    <source>
        <dbReference type="EMBL" id="MCI56132.1"/>
    </source>
</evidence>
<proteinExistence type="predicted"/>
<name>A0A392T5S7_9FABA</name>
<dbReference type="EMBL" id="LXQA010507656">
    <property type="protein sequence ID" value="MCI56132.1"/>
    <property type="molecule type" value="Genomic_DNA"/>
</dbReference>
<keyword evidence="2" id="KW-1185">Reference proteome</keyword>
<sequence>MDEFQQYDRQLQHFWVEEFYANAFGYADDDYTSYVRGVEISYAPDVIDTVFGFRQEEHYWVRHQRESAHTEEEYTEMLQTLALPGR</sequence>
<evidence type="ECO:0000313" key="2">
    <source>
        <dbReference type="Proteomes" id="UP000265520"/>
    </source>
</evidence>
<accession>A0A392T5S7</accession>
<dbReference type="AlphaFoldDB" id="A0A392T5S7"/>
<dbReference type="Proteomes" id="UP000265520">
    <property type="component" value="Unassembled WGS sequence"/>
</dbReference>
<protein>
    <submittedName>
        <fullName evidence="1">Uncharacterized protein</fullName>
    </submittedName>
</protein>
<reference evidence="1 2" key="1">
    <citation type="journal article" date="2018" name="Front. Plant Sci.">
        <title>Red Clover (Trifolium pratense) and Zigzag Clover (T. medium) - A Picture of Genomic Similarities and Differences.</title>
        <authorList>
            <person name="Dluhosova J."/>
            <person name="Istvanek J."/>
            <person name="Nedelnik J."/>
            <person name="Repkova J."/>
        </authorList>
    </citation>
    <scope>NUCLEOTIDE SEQUENCE [LARGE SCALE GENOMIC DNA]</scope>
    <source>
        <strain evidence="2">cv. 10/8</strain>
        <tissue evidence="1">Leaf</tissue>
    </source>
</reference>
<feature type="non-terminal residue" evidence="1">
    <location>
        <position position="86"/>
    </location>
</feature>